<keyword evidence="2" id="KW-0456">Lyase</keyword>
<evidence type="ECO:0000256" key="1">
    <source>
        <dbReference type="ARBA" id="ARBA00012060"/>
    </source>
</evidence>
<protein>
    <recommendedName>
        <fullName evidence="1">3-dehydroquinate dehydratase</fullName>
        <ecNumber evidence="1">4.2.1.10</ecNumber>
    </recommendedName>
</protein>
<comment type="caution">
    <text evidence="3">The sequence shown here is derived from an EMBL/GenBank/DDBJ whole genome shotgun (WGS) entry which is preliminary data.</text>
</comment>
<dbReference type="InterPro" id="IPR036441">
    <property type="entry name" value="DHquinase_II_sf"/>
</dbReference>
<dbReference type="Gene3D" id="3.40.50.9100">
    <property type="entry name" value="Dehydroquinase, class II"/>
    <property type="match status" value="1"/>
</dbReference>
<reference evidence="3" key="1">
    <citation type="submission" date="2023-03" db="EMBL/GenBank/DDBJ databases">
        <authorList>
            <person name="Steffen K."/>
            <person name="Cardenas P."/>
        </authorList>
    </citation>
    <scope>NUCLEOTIDE SEQUENCE</scope>
</reference>
<evidence type="ECO:0000256" key="2">
    <source>
        <dbReference type="ARBA" id="ARBA00023239"/>
    </source>
</evidence>
<accession>A0AA35SZS4</accession>
<dbReference type="Proteomes" id="UP001174909">
    <property type="component" value="Unassembled WGS sequence"/>
</dbReference>
<dbReference type="InterPro" id="IPR001874">
    <property type="entry name" value="DHquinase_II"/>
</dbReference>
<name>A0AA35SZS4_GEOBA</name>
<dbReference type="Pfam" id="PF01220">
    <property type="entry name" value="DHquinase_II"/>
    <property type="match status" value="1"/>
</dbReference>
<keyword evidence="4" id="KW-1185">Reference proteome</keyword>
<gene>
    <name evidence="3" type="ORF">GBAR_LOCUS21525</name>
</gene>
<dbReference type="PANTHER" id="PTHR21272">
    <property type="entry name" value="CATABOLIC 3-DEHYDROQUINASE"/>
    <property type="match status" value="1"/>
</dbReference>
<dbReference type="GO" id="GO:0019631">
    <property type="term" value="P:quinate catabolic process"/>
    <property type="evidence" value="ECO:0007669"/>
    <property type="project" value="TreeGrafter"/>
</dbReference>
<dbReference type="GO" id="GO:0003855">
    <property type="term" value="F:3-dehydroquinate dehydratase activity"/>
    <property type="evidence" value="ECO:0007669"/>
    <property type="project" value="UniProtKB-EC"/>
</dbReference>
<dbReference type="EC" id="4.2.1.10" evidence="1"/>
<evidence type="ECO:0000313" key="3">
    <source>
        <dbReference type="EMBL" id="CAI8038599.1"/>
    </source>
</evidence>
<organism evidence="3 4">
    <name type="scientific">Geodia barretti</name>
    <name type="common">Barrett's horny sponge</name>
    <dbReference type="NCBI Taxonomy" id="519541"/>
    <lineage>
        <taxon>Eukaryota</taxon>
        <taxon>Metazoa</taxon>
        <taxon>Porifera</taxon>
        <taxon>Demospongiae</taxon>
        <taxon>Heteroscleromorpha</taxon>
        <taxon>Tetractinellida</taxon>
        <taxon>Astrophorina</taxon>
        <taxon>Geodiidae</taxon>
        <taxon>Geodia</taxon>
    </lineage>
</organism>
<dbReference type="SUPFAM" id="SSF52304">
    <property type="entry name" value="Type II 3-dehydroquinate dehydratase"/>
    <property type="match status" value="1"/>
</dbReference>
<dbReference type="EMBL" id="CASHTH010003003">
    <property type="protein sequence ID" value="CAI8038599.1"/>
    <property type="molecule type" value="Genomic_DNA"/>
</dbReference>
<dbReference type="AlphaFoldDB" id="A0AA35SZS4"/>
<dbReference type="PIRSF" id="PIRSF001399">
    <property type="entry name" value="DHquinase_II"/>
    <property type="match status" value="1"/>
</dbReference>
<dbReference type="PANTHER" id="PTHR21272:SF3">
    <property type="entry name" value="CATABOLIC 3-DEHYDROQUINASE"/>
    <property type="match status" value="1"/>
</dbReference>
<proteinExistence type="predicted"/>
<sequence>MTKVLVIQGAGMNMRGKVQVEIFGPNTLDQMNEQIRGYGESLGVDVKIVHSNVEGEVVNALYDAWEEGYDACLINPAGYTTVNGPLRGAIQQVPMPVIEVHASNPTARGTVSAVLPVSQGCVYGFGVYGYYLAMEAVKHTVD</sequence>
<evidence type="ECO:0000313" key="4">
    <source>
        <dbReference type="Proteomes" id="UP001174909"/>
    </source>
</evidence>